<dbReference type="CDD" id="cd12797">
    <property type="entry name" value="M23_peptidase"/>
    <property type="match status" value="1"/>
</dbReference>
<feature type="domain" description="M23ase beta-sheet core" evidence="4">
    <location>
        <begin position="160"/>
        <end position="254"/>
    </location>
</feature>
<dbReference type="PANTHER" id="PTHR21666:SF289">
    <property type="entry name" value="L-ALA--D-GLU ENDOPEPTIDASE"/>
    <property type="match status" value="1"/>
</dbReference>
<evidence type="ECO:0000256" key="1">
    <source>
        <dbReference type="ARBA" id="ARBA00022729"/>
    </source>
</evidence>
<keyword evidence="6" id="KW-1185">Reference proteome</keyword>
<dbReference type="Proteomes" id="UP000772812">
    <property type="component" value="Unassembled WGS sequence"/>
</dbReference>
<keyword evidence="3" id="KW-0472">Membrane</keyword>
<accession>A0ABS1GJY2</accession>
<dbReference type="InterPro" id="IPR016047">
    <property type="entry name" value="M23ase_b-sheet_dom"/>
</dbReference>
<comment type="caution">
    <text evidence="5">The sequence shown here is derived from an EMBL/GenBank/DDBJ whole genome shotgun (WGS) entry which is preliminary data.</text>
</comment>
<evidence type="ECO:0000313" key="6">
    <source>
        <dbReference type="Proteomes" id="UP000772812"/>
    </source>
</evidence>
<feature type="coiled-coil region" evidence="2">
    <location>
        <begin position="46"/>
        <end position="101"/>
    </location>
</feature>
<dbReference type="InterPro" id="IPR011055">
    <property type="entry name" value="Dup_hybrid_motif"/>
</dbReference>
<protein>
    <submittedName>
        <fullName evidence="5">Peptidoglycan DD-metalloendopeptidase family protein</fullName>
    </submittedName>
</protein>
<evidence type="ECO:0000259" key="4">
    <source>
        <dbReference type="Pfam" id="PF01551"/>
    </source>
</evidence>
<dbReference type="Gene3D" id="2.70.70.10">
    <property type="entry name" value="Glucose Permease (Domain IIA)"/>
    <property type="match status" value="1"/>
</dbReference>
<evidence type="ECO:0000313" key="5">
    <source>
        <dbReference type="EMBL" id="MBK3333239.1"/>
    </source>
</evidence>
<evidence type="ECO:0000256" key="3">
    <source>
        <dbReference type="SAM" id="Phobius"/>
    </source>
</evidence>
<keyword evidence="2" id="KW-0175">Coiled coil</keyword>
<keyword evidence="1" id="KW-0732">Signal</keyword>
<organism evidence="5 6">
    <name type="scientific">Persephonella atlantica</name>
    <dbReference type="NCBI Taxonomy" id="2699429"/>
    <lineage>
        <taxon>Bacteria</taxon>
        <taxon>Pseudomonadati</taxon>
        <taxon>Aquificota</taxon>
        <taxon>Aquificia</taxon>
        <taxon>Aquificales</taxon>
        <taxon>Hydrogenothermaceae</taxon>
        <taxon>Persephonella</taxon>
    </lineage>
</organism>
<evidence type="ECO:0000256" key="2">
    <source>
        <dbReference type="SAM" id="Coils"/>
    </source>
</evidence>
<keyword evidence="3" id="KW-1133">Transmembrane helix</keyword>
<dbReference type="RefSeq" id="WP_200674739.1">
    <property type="nucleotide sequence ID" value="NZ_JAACYA010000002.1"/>
</dbReference>
<sequence>MKDKFIITIHDVNGIKQYTLKQIVKRYILYFASFILFFIITSTAVIYFLTKEVSQLSAKKEKLQTQFIQMTKENIALKKSIEQKNSELKQITEKLKNIEEMIGIRPEEKDLSHRIKQLSLTTAQIYHMFKNIPNGSPLKKTVITSGFGYRKHPVNGQRDFHPGVDLRAKWGTPVYSTARGIVEYAGKKGNYGKLIIIQHNYGFKTLYGHLSKIKVKMGEFVEKGQLIGYSGNTGLINGPHLHYEVRYLQRPLNPVNFIKWKKLDYKKIFTKERHVKWESLIKAVTANLQTAPEQQLSVKAHLYQEN</sequence>
<name>A0ABS1GJY2_9AQUI</name>
<feature type="transmembrane region" description="Helical" evidence="3">
    <location>
        <begin position="27"/>
        <end position="49"/>
    </location>
</feature>
<dbReference type="PANTHER" id="PTHR21666">
    <property type="entry name" value="PEPTIDASE-RELATED"/>
    <property type="match status" value="1"/>
</dbReference>
<reference evidence="5 6" key="1">
    <citation type="journal article" date="2021" name="Syst. Appl. Microbiol.">
        <title>Persephonella atlantica sp. nov.: How to adapt to physico-chemical gradients in high temperature hydrothermal habitats.</title>
        <authorList>
            <person name="Francois D.X."/>
            <person name="Godfroy A."/>
            <person name="Mathien C."/>
            <person name="Aube J."/>
            <person name="Cathalot C."/>
            <person name="Lesongeur F."/>
            <person name="L'Haridon S."/>
            <person name="Philippon X."/>
            <person name="Roussel E.G."/>
        </authorList>
    </citation>
    <scope>NUCLEOTIDE SEQUENCE [LARGE SCALE GENOMIC DNA]</scope>
    <source>
        <strain evidence="5 6">MO1340</strain>
    </source>
</reference>
<gene>
    <name evidence="5" type="ORF">GWK41_09170</name>
</gene>
<dbReference type="InterPro" id="IPR050570">
    <property type="entry name" value="Cell_wall_metabolism_enzyme"/>
</dbReference>
<keyword evidence="3" id="KW-0812">Transmembrane</keyword>
<proteinExistence type="predicted"/>
<dbReference type="EMBL" id="JAACYA010000002">
    <property type="protein sequence ID" value="MBK3333239.1"/>
    <property type="molecule type" value="Genomic_DNA"/>
</dbReference>
<dbReference type="Pfam" id="PF01551">
    <property type="entry name" value="Peptidase_M23"/>
    <property type="match status" value="1"/>
</dbReference>
<dbReference type="SUPFAM" id="SSF51261">
    <property type="entry name" value="Duplicated hybrid motif"/>
    <property type="match status" value="1"/>
</dbReference>